<protein>
    <submittedName>
        <fullName evidence="2">Uncharacterized protein</fullName>
    </submittedName>
</protein>
<keyword evidence="3" id="KW-1185">Reference proteome</keyword>
<dbReference type="EMBL" id="KZ824642">
    <property type="protein sequence ID" value="RAK77439.1"/>
    <property type="molecule type" value="Genomic_DNA"/>
</dbReference>
<reference evidence="2 3" key="1">
    <citation type="submission" date="2018-02" db="EMBL/GenBank/DDBJ databases">
        <title>The genomes of Aspergillus section Nigri reveals drivers in fungal speciation.</title>
        <authorList>
            <consortium name="DOE Joint Genome Institute"/>
            <person name="Vesth T.C."/>
            <person name="Nybo J."/>
            <person name="Theobald S."/>
            <person name="Brandl J."/>
            <person name="Frisvad J.C."/>
            <person name="Nielsen K.F."/>
            <person name="Lyhne E.K."/>
            <person name="Kogle M.E."/>
            <person name="Kuo A."/>
            <person name="Riley R."/>
            <person name="Clum A."/>
            <person name="Nolan M."/>
            <person name="Lipzen A."/>
            <person name="Salamov A."/>
            <person name="Henrissat B."/>
            <person name="Wiebenga A."/>
            <person name="De vries R.P."/>
            <person name="Grigoriev I.V."/>
            <person name="Mortensen U.H."/>
            <person name="Andersen M.R."/>
            <person name="Baker S.E."/>
        </authorList>
    </citation>
    <scope>NUCLEOTIDE SEQUENCE [LARGE SCALE GENOMIC DNA]</scope>
    <source>
        <strain evidence="2 3">CBS 313.89</strain>
    </source>
</reference>
<evidence type="ECO:0000256" key="1">
    <source>
        <dbReference type="SAM" id="MobiDB-lite"/>
    </source>
</evidence>
<feature type="compositionally biased region" description="Low complexity" evidence="1">
    <location>
        <begin position="22"/>
        <end position="43"/>
    </location>
</feature>
<dbReference type="RefSeq" id="XP_040801449.1">
    <property type="nucleotide sequence ID" value="XM_040948600.1"/>
</dbReference>
<dbReference type="VEuPathDB" id="FungiDB:BO72DRAFT_496106"/>
<feature type="compositionally biased region" description="Basic residues" evidence="1">
    <location>
        <begin position="58"/>
        <end position="69"/>
    </location>
</feature>
<gene>
    <name evidence="2" type="ORF">BO72DRAFT_496106</name>
</gene>
<name>A0A8G1RQH8_9EURO</name>
<dbReference type="Proteomes" id="UP000249789">
    <property type="component" value="Unassembled WGS sequence"/>
</dbReference>
<proteinExistence type="predicted"/>
<feature type="compositionally biased region" description="Basic and acidic residues" evidence="1">
    <location>
        <begin position="47"/>
        <end position="57"/>
    </location>
</feature>
<sequence length="171" mass="18992">MPPIDAMPLSHEDHLGKLDPKAASSSTATGRSAPSTGRRTCGRAGRGRAEAVRDGPRDHRRQGVPHHQHPLQAFSDRPAERYTHFRRHLYIDELEQIQDGVHVTATIIDLGNATFELGVGAFQINMDGKQAVRLLQDILEYSLALMQFESWTYVKKHGADWAGCSRRQGSA</sequence>
<feature type="compositionally biased region" description="Basic and acidic residues" evidence="1">
    <location>
        <begin position="10"/>
        <end position="20"/>
    </location>
</feature>
<organism evidence="2 3">
    <name type="scientific">Aspergillus fijiensis CBS 313.89</name>
    <dbReference type="NCBI Taxonomy" id="1448319"/>
    <lineage>
        <taxon>Eukaryota</taxon>
        <taxon>Fungi</taxon>
        <taxon>Dikarya</taxon>
        <taxon>Ascomycota</taxon>
        <taxon>Pezizomycotina</taxon>
        <taxon>Eurotiomycetes</taxon>
        <taxon>Eurotiomycetidae</taxon>
        <taxon>Eurotiales</taxon>
        <taxon>Aspergillaceae</taxon>
        <taxon>Aspergillus</taxon>
    </lineage>
</organism>
<dbReference type="AlphaFoldDB" id="A0A8G1RQH8"/>
<dbReference type="GeneID" id="63865933"/>
<evidence type="ECO:0000313" key="3">
    <source>
        <dbReference type="Proteomes" id="UP000249789"/>
    </source>
</evidence>
<feature type="region of interest" description="Disordered" evidence="1">
    <location>
        <begin position="1"/>
        <end position="69"/>
    </location>
</feature>
<evidence type="ECO:0000313" key="2">
    <source>
        <dbReference type="EMBL" id="RAK77439.1"/>
    </source>
</evidence>
<accession>A0A8G1RQH8</accession>
<dbReference type="OrthoDB" id="332863at2759"/>